<evidence type="ECO:0008006" key="2">
    <source>
        <dbReference type="Google" id="ProtNLM"/>
    </source>
</evidence>
<dbReference type="EMBL" id="AP026866">
    <property type="protein sequence ID" value="BDS08355.1"/>
    <property type="molecule type" value="Genomic_DNA"/>
</dbReference>
<accession>A0AAT9FQR5</accession>
<dbReference type="KEGG" id="osu:NT6N_33950"/>
<dbReference type="AlphaFoldDB" id="A0AAT9FQR5"/>
<organism evidence="1">
    <name type="scientific">Oceaniferula spumae</name>
    <dbReference type="NCBI Taxonomy" id="2979115"/>
    <lineage>
        <taxon>Bacteria</taxon>
        <taxon>Pseudomonadati</taxon>
        <taxon>Verrucomicrobiota</taxon>
        <taxon>Verrucomicrobiia</taxon>
        <taxon>Verrucomicrobiales</taxon>
        <taxon>Verrucomicrobiaceae</taxon>
        <taxon>Oceaniferula</taxon>
    </lineage>
</organism>
<proteinExistence type="predicted"/>
<evidence type="ECO:0000313" key="1">
    <source>
        <dbReference type="EMBL" id="BDS08355.1"/>
    </source>
</evidence>
<protein>
    <recommendedName>
        <fullName evidence="2">D-ribose pyranase</fullName>
    </recommendedName>
</protein>
<name>A0AAT9FQR5_9BACT</name>
<reference evidence="1" key="1">
    <citation type="submission" date="2024-07" db="EMBL/GenBank/DDBJ databases">
        <title>Complete genome sequence of Verrucomicrobiaceae bacterium NT6N.</title>
        <authorList>
            <person name="Huang C."/>
            <person name="Takami H."/>
            <person name="Hamasaki K."/>
        </authorList>
    </citation>
    <scope>NUCLEOTIDE SEQUENCE</scope>
    <source>
        <strain evidence="1">NT6N</strain>
    </source>
</reference>
<sequence>MVAPSPLHPTMILILRNLSCFLACTSFVLLAGCAGDSKPSKPWLGAIRSELGYLGARNWVVIGEAALPIQSRPGLRVIQIDAEIPEVLDGLEQVIEEKHHVKPRVYLTTEIDKVPYDYAPGIKEHRTDLQEALHGRETVRLDNDILMKLVNDTSKSYRVLVIKTRTALPYSSVFVELGSGYWDADSEGALRKNMETKTP</sequence>
<gene>
    <name evidence="1" type="ORF">NT6N_33950</name>
</gene>